<evidence type="ECO:0000256" key="9">
    <source>
        <dbReference type="SAM" id="SignalP"/>
    </source>
</evidence>
<evidence type="ECO:0000256" key="2">
    <source>
        <dbReference type="ARBA" id="ARBA00022448"/>
    </source>
</evidence>
<feature type="compositionally biased region" description="Low complexity" evidence="8">
    <location>
        <begin position="177"/>
        <end position="188"/>
    </location>
</feature>
<gene>
    <name evidence="10" type="ORF">SODALDRAFT_351160</name>
</gene>
<dbReference type="RefSeq" id="XP_028465792.1">
    <property type="nucleotide sequence ID" value="XM_028613520.1"/>
</dbReference>
<protein>
    <recommendedName>
        <fullName evidence="7">Phosphate transporter</fullName>
    </recommendedName>
</protein>
<comment type="similarity">
    <text evidence="7">Belongs to the inorganic phosphate transporter (PiT) (TC 2.A.20) family.</text>
</comment>
<keyword evidence="11" id="KW-1185">Reference proteome</keyword>
<proteinExistence type="inferred from homology"/>
<comment type="subcellular location">
    <subcellularLocation>
        <location evidence="1 7">Membrane</location>
        <topology evidence="1 7">Multi-pass membrane protein</topology>
    </subcellularLocation>
</comment>
<dbReference type="GO" id="GO:0005315">
    <property type="term" value="F:phosphate transmembrane transporter activity"/>
    <property type="evidence" value="ECO:0007669"/>
    <property type="project" value="InterPro"/>
</dbReference>
<feature type="signal peptide" evidence="9">
    <location>
        <begin position="1"/>
        <end position="17"/>
    </location>
</feature>
<sequence length="429" mass="46599">MWRAIPFYLAFTGAVLALFITIEAPGAPSLEELGAGTASGIVLGTFAGILVISYIFFRPYFHRVVILQGPRIRPWHIPLGPLLWRDDPPLYFPGKGDSIVRDYYLSAHSDSSEPPEHDDPSDPKALSKSDNAQLVSDGVGGGDDSVTEKKVDPETPHTHGIKNSNEKGRDHATALGTASSSSSSSATTPPAPALEDVERGHIIRRRRARKPEPEERFLAPTAHLSIYHPRRQWSLVKYFLLQGVTRDYVTHESLALAAVHGRAKQYHNRVEHLWTYAQVASAIMMSIAHGSNDVANAVGLWVASYQVYLDGEILVIAGFLLGAGFWFIGHYIIRALGNKITQLSPTRGYAMELGAAITVLLASRLGLPVSTTQCLTGAVVGVALINLDTGAMNWRQLGWVFGGWILTLPAAGLISGLLTVMALNAPQFR</sequence>
<dbReference type="PANTHER" id="PTHR11101">
    <property type="entry name" value="PHOSPHATE TRANSPORTER"/>
    <property type="match status" value="1"/>
</dbReference>
<feature type="transmembrane region" description="Helical" evidence="7">
    <location>
        <begin position="353"/>
        <end position="385"/>
    </location>
</feature>
<feature type="transmembrane region" description="Helical" evidence="7">
    <location>
        <begin position="33"/>
        <end position="57"/>
    </location>
</feature>
<keyword evidence="2 7" id="KW-0813">Transport</keyword>
<dbReference type="GO" id="GO:0035435">
    <property type="term" value="P:phosphate ion transmembrane transport"/>
    <property type="evidence" value="ECO:0007669"/>
    <property type="project" value="TreeGrafter"/>
</dbReference>
<keyword evidence="5 7" id="KW-1133">Transmembrane helix</keyword>
<feature type="transmembrane region" description="Helical" evidence="7">
    <location>
        <begin position="397"/>
        <end position="423"/>
    </location>
</feature>
<dbReference type="GeneID" id="39581998"/>
<keyword evidence="4 7" id="KW-0812">Transmembrane</keyword>
<dbReference type="Proteomes" id="UP000272025">
    <property type="component" value="Unassembled WGS sequence"/>
</dbReference>
<comment type="function">
    <text evidence="7">Sodium-phosphate symporter.</text>
</comment>
<reference evidence="10 11" key="1">
    <citation type="journal article" date="2018" name="Mol. Ecol.">
        <title>The obligate alkalophilic soda-lake fungus Sodiomyces alkalinus has shifted to a protein diet.</title>
        <authorList>
            <person name="Grum-Grzhimaylo A.A."/>
            <person name="Falkoski D.L."/>
            <person name="van den Heuvel J."/>
            <person name="Valero-Jimenez C.A."/>
            <person name="Min B."/>
            <person name="Choi I.G."/>
            <person name="Lipzen A."/>
            <person name="Daum C.G."/>
            <person name="Aanen D.K."/>
            <person name="Tsang A."/>
            <person name="Henrissat B."/>
            <person name="Bilanenko E.N."/>
            <person name="de Vries R.P."/>
            <person name="van Kan J.A.L."/>
            <person name="Grigoriev I.V."/>
            <person name="Debets A.J.M."/>
        </authorList>
    </citation>
    <scope>NUCLEOTIDE SEQUENCE [LARGE SCALE GENOMIC DNA]</scope>
    <source>
        <strain evidence="10 11">F11</strain>
    </source>
</reference>
<organism evidence="10 11">
    <name type="scientific">Sodiomyces alkalinus (strain CBS 110278 / VKM F-3762 / F11)</name>
    <name type="common">Alkaliphilic filamentous fungus</name>
    <dbReference type="NCBI Taxonomy" id="1314773"/>
    <lineage>
        <taxon>Eukaryota</taxon>
        <taxon>Fungi</taxon>
        <taxon>Dikarya</taxon>
        <taxon>Ascomycota</taxon>
        <taxon>Pezizomycotina</taxon>
        <taxon>Sordariomycetes</taxon>
        <taxon>Hypocreomycetidae</taxon>
        <taxon>Glomerellales</taxon>
        <taxon>Plectosphaerellaceae</taxon>
        <taxon>Sodiomyces</taxon>
    </lineage>
</organism>
<evidence type="ECO:0000313" key="11">
    <source>
        <dbReference type="Proteomes" id="UP000272025"/>
    </source>
</evidence>
<feature type="transmembrane region" description="Helical" evidence="7">
    <location>
        <begin position="273"/>
        <end position="291"/>
    </location>
</feature>
<feature type="chain" id="PRO_5017958767" description="Phosphate transporter" evidence="9">
    <location>
        <begin position="18"/>
        <end position="429"/>
    </location>
</feature>
<keyword evidence="6 7" id="KW-0472">Membrane</keyword>
<feature type="transmembrane region" description="Helical" evidence="7">
    <location>
        <begin position="311"/>
        <end position="333"/>
    </location>
</feature>
<dbReference type="GO" id="GO:0016020">
    <property type="term" value="C:membrane"/>
    <property type="evidence" value="ECO:0007669"/>
    <property type="project" value="UniProtKB-SubCell"/>
</dbReference>
<evidence type="ECO:0000256" key="1">
    <source>
        <dbReference type="ARBA" id="ARBA00004141"/>
    </source>
</evidence>
<dbReference type="OrthoDB" id="260807at2759"/>
<feature type="region of interest" description="Disordered" evidence="8">
    <location>
        <begin position="107"/>
        <end position="213"/>
    </location>
</feature>
<dbReference type="Pfam" id="PF01384">
    <property type="entry name" value="PHO4"/>
    <property type="match status" value="1"/>
</dbReference>
<keyword evidence="3 7" id="KW-0592">Phosphate transport</keyword>
<feature type="compositionally biased region" description="Basic and acidic residues" evidence="8">
    <location>
        <begin position="146"/>
        <end position="157"/>
    </location>
</feature>
<evidence type="ECO:0000256" key="8">
    <source>
        <dbReference type="SAM" id="MobiDB-lite"/>
    </source>
</evidence>
<evidence type="ECO:0000313" key="10">
    <source>
        <dbReference type="EMBL" id="ROT37986.1"/>
    </source>
</evidence>
<dbReference type="EMBL" id="ML119056">
    <property type="protein sequence ID" value="ROT37986.1"/>
    <property type="molecule type" value="Genomic_DNA"/>
</dbReference>
<dbReference type="AlphaFoldDB" id="A0A3N2PUI4"/>
<dbReference type="STRING" id="1314773.A0A3N2PUI4"/>
<name>A0A3N2PUI4_SODAK</name>
<evidence type="ECO:0000256" key="4">
    <source>
        <dbReference type="ARBA" id="ARBA00022692"/>
    </source>
</evidence>
<dbReference type="InterPro" id="IPR001204">
    <property type="entry name" value="Phos_transporter"/>
</dbReference>
<feature type="transmembrane region" description="Helical" evidence="7">
    <location>
        <begin position="7"/>
        <end position="27"/>
    </location>
</feature>
<feature type="compositionally biased region" description="Basic and acidic residues" evidence="8">
    <location>
        <begin position="110"/>
        <end position="127"/>
    </location>
</feature>
<dbReference type="PANTHER" id="PTHR11101:SF55">
    <property type="entry name" value="PHOSPHATE TRANSPORTER"/>
    <property type="match status" value="1"/>
</dbReference>
<accession>A0A3N2PUI4</accession>
<evidence type="ECO:0000256" key="6">
    <source>
        <dbReference type="ARBA" id="ARBA00023136"/>
    </source>
</evidence>
<evidence type="ECO:0000256" key="3">
    <source>
        <dbReference type="ARBA" id="ARBA00022592"/>
    </source>
</evidence>
<evidence type="ECO:0000256" key="7">
    <source>
        <dbReference type="RuleBase" id="RU363058"/>
    </source>
</evidence>
<evidence type="ECO:0000256" key="5">
    <source>
        <dbReference type="ARBA" id="ARBA00022989"/>
    </source>
</evidence>
<keyword evidence="9" id="KW-0732">Signal</keyword>